<sequence>MTSPVIRVVNPGAPLNRQQAVLLATKESRLYRDKKLLFPVPHPELLYQAAALKCAEKLLRADGVSSPTRQQRLGKLVLPFGQYQNAPFHWLVENDVGYMKYILDKHRLEMANPQKKGEAVNQWLKAFLTEYAESFPQVSNMLEANIDRCIYGQMGFEHHTFEEMWDLYSSFSIQKREPRRFTQEQTAKIQRAHMSVTRWLNTPVTRISKMVAACKSVEDSLISEQPTIGAAETRKLPKAPASTAAVGPPAPAGPIAASSGSTTPPGPSAGFSAAVLDPLKSTDESKLLLPPGKQQTKSSQRHIAQTTRYTRSTPAPYTF</sequence>
<feature type="compositionally biased region" description="Polar residues" evidence="1">
    <location>
        <begin position="293"/>
        <end position="319"/>
    </location>
</feature>
<dbReference type="EMBL" id="HAEI01008311">
    <property type="protein sequence ID" value="SBS04680.1"/>
    <property type="molecule type" value="Transcribed_RNA"/>
</dbReference>
<gene>
    <name evidence="2" type="primary">CABZ01002339.1</name>
</gene>
<name>A0A1A8RF39_9TELE</name>
<accession>A0A1A8RF39</accession>
<evidence type="ECO:0000313" key="2">
    <source>
        <dbReference type="EMBL" id="SBS04680.1"/>
    </source>
</evidence>
<feature type="compositionally biased region" description="Low complexity" evidence="1">
    <location>
        <begin position="239"/>
        <end position="263"/>
    </location>
</feature>
<reference evidence="2" key="1">
    <citation type="submission" date="2016-05" db="EMBL/GenBank/DDBJ databases">
        <authorList>
            <person name="Lavstsen T."/>
            <person name="Jespersen J.S."/>
        </authorList>
    </citation>
    <scope>NUCLEOTIDE SEQUENCE</scope>
    <source>
        <tissue evidence="2">Brain</tissue>
    </source>
</reference>
<reference evidence="2" key="2">
    <citation type="submission" date="2016-06" db="EMBL/GenBank/DDBJ databases">
        <title>The genome of a short-lived fish provides insights into sex chromosome evolution and the genetic control of aging.</title>
        <authorList>
            <person name="Reichwald K."/>
            <person name="Felder M."/>
            <person name="Petzold A."/>
            <person name="Koch P."/>
            <person name="Groth M."/>
            <person name="Platzer M."/>
        </authorList>
    </citation>
    <scope>NUCLEOTIDE SEQUENCE</scope>
    <source>
        <tissue evidence="2">Brain</tissue>
    </source>
</reference>
<protein>
    <submittedName>
        <fullName evidence="2">Uncharacterized protein</fullName>
    </submittedName>
</protein>
<dbReference type="AlphaFoldDB" id="A0A1A8RF39"/>
<evidence type="ECO:0000256" key="1">
    <source>
        <dbReference type="SAM" id="MobiDB-lite"/>
    </source>
</evidence>
<organism evidence="2">
    <name type="scientific">Nothobranchius rachovii</name>
    <name type="common">bluefin notho</name>
    <dbReference type="NCBI Taxonomy" id="451742"/>
    <lineage>
        <taxon>Eukaryota</taxon>
        <taxon>Metazoa</taxon>
        <taxon>Chordata</taxon>
        <taxon>Craniata</taxon>
        <taxon>Vertebrata</taxon>
        <taxon>Euteleostomi</taxon>
        <taxon>Actinopterygii</taxon>
        <taxon>Neopterygii</taxon>
        <taxon>Teleostei</taxon>
        <taxon>Neoteleostei</taxon>
        <taxon>Acanthomorphata</taxon>
        <taxon>Ovalentaria</taxon>
        <taxon>Atherinomorphae</taxon>
        <taxon>Cyprinodontiformes</taxon>
        <taxon>Nothobranchiidae</taxon>
        <taxon>Nothobranchius</taxon>
    </lineage>
</organism>
<feature type="region of interest" description="Disordered" evidence="1">
    <location>
        <begin position="239"/>
        <end position="319"/>
    </location>
</feature>
<proteinExistence type="predicted"/>